<organism evidence="1 2">
    <name type="scientific">Gigaspora margarita</name>
    <dbReference type="NCBI Taxonomy" id="4874"/>
    <lineage>
        <taxon>Eukaryota</taxon>
        <taxon>Fungi</taxon>
        <taxon>Fungi incertae sedis</taxon>
        <taxon>Mucoromycota</taxon>
        <taxon>Glomeromycotina</taxon>
        <taxon>Glomeromycetes</taxon>
        <taxon>Diversisporales</taxon>
        <taxon>Gigasporaceae</taxon>
        <taxon>Gigaspora</taxon>
    </lineage>
</organism>
<evidence type="ECO:0000313" key="2">
    <source>
        <dbReference type="Proteomes" id="UP000789901"/>
    </source>
</evidence>
<dbReference type="EMBL" id="CAJVQB010029298">
    <property type="protein sequence ID" value="CAG8813872.1"/>
    <property type="molecule type" value="Genomic_DNA"/>
</dbReference>
<gene>
    <name evidence="1" type="ORF">GMARGA_LOCUS25900</name>
</gene>
<accession>A0ABN7W3B2</accession>
<reference evidence="1 2" key="1">
    <citation type="submission" date="2021-06" db="EMBL/GenBank/DDBJ databases">
        <authorList>
            <person name="Kallberg Y."/>
            <person name="Tangrot J."/>
            <person name="Rosling A."/>
        </authorList>
    </citation>
    <scope>NUCLEOTIDE SEQUENCE [LARGE SCALE GENOMIC DNA]</scope>
    <source>
        <strain evidence="1 2">120-4 pot B 10/14</strain>
    </source>
</reference>
<evidence type="ECO:0000313" key="1">
    <source>
        <dbReference type="EMBL" id="CAG8813872.1"/>
    </source>
</evidence>
<name>A0ABN7W3B2_GIGMA</name>
<dbReference type="Proteomes" id="UP000789901">
    <property type="component" value="Unassembled WGS sequence"/>
</dbReference>
<keyword evidence="2" id="KW-1185">Reference proteome</keyword>
<comment type="caution">
    <text evidence="1">The sequence shown here is derived from an EMBL/GenBank/DDBJ whole genome shotgun (WGS) entry which is preliminary data.</text>
</comment>
<protein>
    <submittedName>
        <fullName evidence="1">6406_t:CDS:1</fullName>
    </submittedName>
</protein>
<sequence length="132" mass="15318">NQTINAEASTFYVVTAKACTFNKNTTDEYMADKYINNEYTVDKNINNENTIDICMVDKNAIDNENNSCKNEITEANNIDLTNTIQYYKAKSKKDLETNILQLLLFLTDKHTKESDWSIEIELDSDNYFIQLF</sequence>
<proteinExistence type="predicted"/>
<feature type="non-terminal residue" evidence="1">
    <location>
        <position position="1"/>
    </location>
</feature>